<accession>A0A5C3QAJ8</accession>
<dbReference type="OrthoDB" id="5979581at2759"/>
<name>A0A5C3QAJ8_9AGAR</name>
<dbReference type="EMBL" id="ML178841">
    <property type="protein sequence ID" value="TFK98217.1"/>
    <property type="molecule type" value="Genomic_DNA"/>
</dbReference>
<gene>
    <name evidence="1" type="ORF">BDV98DRAFT_658117</name>
</gene>
<dbReference type="AlphaFoldDB" id="A0A5C3QAJ8"/>
<dbReference type="Gene3D" id="3.30.200.20">
    <property type="entry name" value="Phosphorylase Kinase, domain 1"/>
    <property type="match status" value="1"/>
</dbReference>
<evidence type="ECO:0000313" key="2">
    <source>
        <dbReference type="Proteomes" id="UP000305067"/>
    </source>
</evidence>
<proteinExistence type="predicted"/>
<dbReference type="Proteomes" id="UP000305067">
    <property type="component" value="Unassembled WGS sequence"/>
</dbReference>
<organism evidence="1 2">
    <name type="scientific">Pterulicium gracile</name>
    <dbReference type="NCBI Taxonomy" id="1884261"/>
    <lineage>
        <taxon>Eukaryota</taxon>
        <taxon>Fungi</taxon>
        <taxon>Dikarya</taxon>
        <taxon>Basidiomycota</taxon>
        <taxon>Agaricomycotina</taxon>
        <taxon>Agaricomycetes</taxon>
        <taxon>Agaricomycetidae</taxon>
        <taxon>Agaricales</taxon>
        <taxon>Pleurotineae</taxon>
        <taxon>Pterulaceae</taxon>
        <taxon>Pterulicium</taxon>
    </lineage>
</organism>
<keyword evidence="2" id="KW-1185">Reference proteome</keyword>
<protein>
    <submittedName>
        <fullName evidence="1">Uncharacterized protein</fullName>
    </submittedName>
</protein>
<reference evidence="1 2" key="1">
    <citation type="journal article" date="2019" name="Nat. Ecol. Evol.">
        <title>Megaphylogeny resolves global patterns of mushroom evolution.</title>
        <authorList>
            <person name="Varga T."/>
            <person name="Krizsan K."/>
            <person name="Foldi C."/>
            <person name="Dima B."/>
            <person name="Sanchez-Garcia M."/>
            <person name="Sanchez-Ramirez S."/>
            <person name="Szollosi G.J."/>
            <person name="Szarkandi J.G."/>
            <person name="Papp V."/>
            <person name="Albert L."/>
            <person name="Andreopoulos W."/>
            <person name="Angelini C."/>
            <person name="Antonin V."/>
            <person name="Barry K.W."/>
            <person name="Bougher N.L."/>
            <person name="Buchanan P."/>
            <person name="Buyck B."/>
            <person name="Bense V."/>
            <person name="Catcheside P."/>
            <person name="Chovatia M."/>
            <person name="Cooper J."/>
            <person name="Damon W."/>
            <person name="Desjardin D."/>
            <person name="Finy P."/>
            <person name="Geml J."/>
            <person name="Haridas S."/>
            <person name="Hughes K."/>
            <person name="Justo A."/>
            <person name="Karasinski D."/>
            <person name="Kautmanova I."/>
            <person name="Kiss B."/>
            <person name="Kocsube S."/>
            <person name="Kotiranta H."/>
            <person name="LaButti K.M."/>
            <person name="Lechner B.E."/>
            <person name="Liimatainen K."/>
            <person name="Lipzen A."/>
            <person name="Lukacs Z."/>
            <person name="Mihaltcheva S."/>
            <person name="Morgado L.N."/>
            <person name="Niskanen T."/>
            <person name="Noordeloos M.E."/>
            <person name="Ohm R.A."/>
            <person name="Ortiz-Santana B."/>
            <person name="Ovrebo C."/>
            <person name="Racz N."/>
            <person name="Riley R."/>
            <person name="Savchenko A."/>
            <person name="Shiryaev A."/>
            <person name="Soop K."/>
            <person name="Spirin V."/>
            <person name="Szebenyi C."/>
            <person name="Tomsovsky M."/>
            <person name="Tulloss R.E."/>
            <person name="Uehling J."/>
            <person name="Grigoriev I.V."/>
            <person name="Vagvolgyi C."/>
            <person name="Papp T."/>
            <person name="Martin F.M."/>
            <person name="Miettinen O."/>
            <person name="Hibbett D.S."/>
            <person name="Nagy L.G."/>
        </authorList>
    </citation>
    <scope>NUCLEOTIDE SEQUENCE [LARGE SCALE GENOMIC DNA]</scope>
    <source>
        <strain evidence="1 2">CBS 309.79</strain>
    </source>
</reference>
<evidence type="ECO:0000313" key="1">
    <source>
        <dbReference type="EMBL" id="TFK98217.1"/>
    </source>
</evidence>
<sequence length="72" mass="8303">MHRFAVLRKLEWGVCSTVWLVRDEVADGDLALPRMSRNIPDQSRGVLLATKAKRWETWLEIHWGALEGSTEL</sequence>